<dbReference type="EMBL" id="CAJNOC010000664">
    <property type="protein sequence ID" value="CAF0789106.1"/>
    <property type="molecule type" value="Genomic_DNA"/>
</dbReference>
<protein>
    <recommendedName>
        <fullName evidence="3">MULE transposase domain-containing protein</fullName>
    </recommendedName>
</protein>
<dbReference type="Proteomes" id="UP000663879">
    <property type="component" value="Unassembled WGS sequence"/>
</dbReference>
<gene>
    <name evidence="1" type="ORF">OXX778_LOCUS5874</name>
</gene>
<evidence type="ECO:0000313" key="2">
    <source>
        <dbReference type="Proteomes" id="UP000663879"/>
    </source>
</evidence>
<dbReference type="OrthoDB" id="6578542at2759"/>
<dbReference type="AlphaFoldDB" id="A0A813S267"/>
<organism evidence="1 2">
    <name type="scientific">Brachionus calyciflorus</name>
    <dbReference type="NCBI Taxonomy" id="104777"/>
    <lineage>
        <taxon>Eukaryota</taxon>
        <taxon>Metazoa</taxon>
        <taxon>Spiralia</taxon>
        <taxon>Gnathifera</taxon>
        <taxon>Rotifera</taxon>
        <taxon>Eurotatoria</taxon>
        <taxon>Monogononta</taxon>
        <taxon>Pseudotrocha</taxon>
        <taxon>Ploima</taxon>
        <taxon>Brachionidae</taxon>
        <taxon>Brachionus</taxon>
    </lineage>
</organism>
<sequence>MNLQLLIVLKKLFDIEVSGCYFHYTQSMWRNVSIKGLIPVFNEDPLVRLAYRRIKSLPFLKVKHVIKAFKQIVKESPDSFEPFLDYFEKFYIGELVEGSNSLRGVPTYAREFWNVYDQTLAGIPRTNNSLESWHKQFSQSISDHPDVNDLVTKFREEQHSMEITYKQ</sequence>
<name>A0A813S267_9BILA</name>
<proteinExistence type="predicted"/>
<evidence type="ECO:0008006" key="3">
    <source>
        <dbReference type="Google" id="ProtNLM"/>
    </source>
</evidence>
<evidence type="ECO:0000313" key="1">
    <source>
        <dbReference type="EMBL" id="CAF0789106.1"/>
    </source>
</evidence>
<accession>A0A813S267</accession>
<comment type="caution">
    <text evidence="1">The sequence shown here is derived from an EMBL/GenBank/DDBJ whole genome shotgun (WGS) entry which is preliminary data.</text>
</comment>
<keyword evidence="2" id="KW-1185">Reference proteome</keyword>
<reference evidence="1" key="1">
    <citation type="submission" date="2021-02" db="EMBL/GenBank/DDBJ databases">
        <authorList>
            <person name="Nowell W R."/>
        </authorList>
    </citation>
    <scope>NUCLEOTIDE SEQUENCE</scope>
    <source>
        <strain evidence="1">Ploen Becks lab</strain>
    </source>
</reference>